<dbReference type="GO" id="GO:0003723">
    <property type="term" value="F:RNA binding"/>
    <property type="evidence" value="ECO:0007669"/>
    <property type="project" value="InterPro"/>
</dbReference>
<feature type="repeat" description="PPR" evidence="2">
    <location>
        <begin position="365"/>
        <end position="395"/>
    </location>
</feature>
<dbReference type="SUPFAM" id="SSF48452">
    <property type="entry name" value="TPR-like"/>
    <property type="match status" value="2"/>
</dbReference>
<keyword evidence="1" id="KW-0677">Repeat</keyword>
<feature type="repeat" description="PPR" evidence="2">
    <location>
        <begin position="154"/>
        <end position="188"/>
    </location>
</feature>
<dbReference type="AlphaFoldDB" id="A0AAE1R817"/>
<feature type="repeat" description="PPR" evidence="2">
    <location>
        <begin position="294"/>
        <end position="328"/>
    </location>
</feature>
<dbReference type="FunFam" id="1.25.40.10:FF:000090">
    <property type="entry name" value="Pentatricopeptide repeat-containing protein, chloroplastic"/>
    <property type="match status" value="1"/>
</dbReference>
<feature type="repeat" description="PPR" evidence="2">
    <location>
        <begin position="98"/>
        <end position="132"/>
    </location>
</feature>
<dbReference type="InterPro" id="IPR046848">
    <property type="entry name" value="E_motif"/>
</dbReference>
<dbReference type="Pfam" id="PF20431">
    <property type="entry name" value="E_motif"/>
    <property type="match status" value="1"/>
</dbReference>
<evidence type="ECO:0000313" key="3">
    <source>
        <dbReference type="EMBL" id="KAK4347240.1"/>
    </source>
</evidence>
<evidence type="ECO:0008006" key="5">
    <source>
        <dbReference type="Google" id="ProtNLM"/>
    </source>
</evidence>
<dbReference type="Pfam" id="PF01535">
    <property type="entry name" value="PPR"/>
    <property type="match status" value="6"/>
</dbReference>
<proteinExistence type="predicted"/>
<keyword evidence="4" id="KW-1185">Reference proteome</keyword>
<feature type="repeat" description="PPR" evidence="2">
    <location>
        <begin position="36"/>
        <end position="70"/>
    </location>
</feature>
<evidence type="ECO:0000256" key="2">
    <source>
        <dbReference type="PROSITE-ProRule" id="PRU00708"/>
    </source>
</evidence>
<dbReference type="Proteomes" id="UP001291623">
    <property type="component" value="Unassembled WGS sequence"/>
</dbReference>
<comment type="caution">
    <text evidence="3">The sequence shown here is derived from an EMBL/GenBank/DDBJ whole genome shotgun (WGS) entry which is preliminary data.</text>
</comment>
<dbReference type="InterPro" id="IPR011990">
    <property type="entry name" value="TPR-like_helical_dom_sf"/>
</dbReference>
<evidence type="ECO:0000313" key="4">
    <source>
        <dbReference type="Proteomes" id="UP001291623"/>
    </source>
</evidence>
<dbReference type="PANTHER" id="PTHR47926">
    <property type="entry name" value="PENTATRICOPEPTIDE REPEAT-CONTAINING PROTEIN"/>
    <property type="match status" value="1"/>
</dbReference>
<dbReference type="EMBL" id="JAVYJV010000018">
    <property type="protein sequence ID" value="KAK4347240.1"/>
    <property type="molecule type" value="Genomic_DNA"/>
</dbReference>
<dbReference type="PROSITE" id="PS51375">
    <property type="entry name" value="PPR"/>
    <property type="match status" value="6"/>
</dbReference>
<dbReference type="Pfam" id="PF12854">
    <property type="entry name" value="PPR_1"/>
    <property type="match status" value="2"/>
</dbReference>
<dbReference type="Gene3D" id="1.25.40.10">
    <property type="entry name" value="Tetratricopeptide repeat domain"/>
    <property type="match status" value="5"/>
</dbReference>
<name>A0AAE1R817_9SOLA</name>
<accession>A0AAE1R817</accession>
<sequence>MVEKDIVSWNLLLDGFIEAGHLDSAKEVFAKIPNPSVVSWVIMLSGFARYGMILEAEKIFDQMSEKNEVAWNGMLAAYVQNGKIDMAASLFNRMYQRSDVAYTTLIDGYFRAGKLKEARDLLDKMPYKNVGARTAMISGVDEARRVFDRTTTRDVVCWNTMIAGYAQCGRIDEAFDLFEKMEPKSIVVWNTMIAGYAQVGQMEKALEVFENGRKKYALKYFITMTRDGKKPDRSTFASALSFAAEHISKQLHQAAIKTGYVKNLSVCNALIIVYAKCGKFFDAENMFEDVDNADVISWNSLLSGYALNGFGKEAIKLFQEMEDTEVVPDEVMFVSVLSACKHAGLTGASAKLFEHMTRKYYITPSSEHYACMVDLLGRTGRLEEAFLLIKEMKTNITAEMWGALFGACRMHNNIKIAGCAMEKLLELEPHTSTNLVVLSNMYAELGRWGDVERVRETIKKSGAGRLPGCSWLEDRNQLLVFLCGDDTSAQAVEHFNVLFTLTAQMMDMGHMPAVASFCLDSDN</sequence>
<dbReference type="NCBIfam" id="TIGR00756">
    <property type="entry name" value="PPR"/>
    <property type="match status" value="7"/>
</dbReference>
<reference evidence="3" key="1">
    <citation type="submission" date="2023-12" db="EMBL/GenBank/DDBJ databases">
        <title>Genome assembly of Anisodus tanguticus.</title>
        <authorList>
            <person name="Wang Y.-J."/>
        </authorList>
    </citation>
    <scope>NUCLEOTIDE SEQUENCE</scope>
    <source>
        <strain evidence="3">KB-2021</strain>
        <tissue evidence="3">Leaf</tissue>
    </source>
</reference>
<evidence type="ECO:0000256" key="1">
    <source>
        <dbReference type="ARBA" id="ARBA00022737"/>
    </source>
</evidence>
<gene>
    <name evidence="3" type="ORF">RND71_033579</name>
</gene>
<dbReference type="InterPro" id="IPR002885">
    <property type="entry name" value="PPR_rpt"/>
</dbReference>
<feature type="repeat" description="PPR" evidence="2">
    <location>
        <begin position="5"/>
        <end position="35"/>
    </location>
</feature>
<dbReference type="GO" id="GO:0009451">
    <property type="term" value="P:RNA modification"/>
    <property type="evidence" value="ECO:0007669"/>
    <property type="project" value="InterPro"/>
</dbReference>
<dbReference type="InterPro" id="IPR046960">
    <property type="entry name" value="PPR_At4g14850-like_plant"/>
</dbReference>
<dbReference type="Pfam" id="PF13041">
    <property type="entry name" value="PPR_2"/>
    <property type="match status" value="1"/>
</dbReference>
<dbReference type="PANTHER" id="PTHR47926:SF468">
    <property type="entry name" value="PENTATRICOPEPTIDE REPEAT-CONTAINING PROTEIN"/>
    <property type="match status" value="1"/>
</dbReference>
<organism evidence="3 4">
    <name type="scientific">Anisodus tanguticus</name>
    <dbReference type="NCBI Taxonomy" id="243964"/>
    <lineage>
        <taxon>Eukaryota</taxon>
        <taxon>Viridiplantae</taxon>
        <taxon>Streptophyta</taxon>
        <taxon>Embryophyta</taxon>
        <taxon>Tracheophyta</taxon>
        <taxon>Spermatophyta</taxon>
        <taxon>Magnoliopsida</taxon>
        <taxon>eudicotyledons</taxon>
        <taxon>Gunneridae</taxon>
        <taxon>Pentapetalae</taxon>
        <taxon>asterids</taxon>
        <taxon>lamiids</taxon>
        <taxon>Solanales</taxon>
        <taxon>Solanaceae</taxon>
        <taxon>Solanoideae</taxon>
        <taxon>Hyoscyameae</taxon>
        <taxon>Anisodus</taxon>
    </lineage>
</organism>
<protein>
    <recommendedName>
        <fullName evidence="5">Pentatricopeptide repeat-containing protein</fullName>
    </recommendedName>
</protein>